<reference evidence="2 3" key="1">
    <citation type="submission" date="2018-03" db="EMBL/GenBank/DDBJ databases">
        <title>Arenimonas caeni sp. nov., isolated from activated sludge.</title>
        <authorList>
            <person name="Liu H."/>
        </authorList>
    </citation>
    <scope>NUCLEOTIDE SEQUENCE [LARGE SCALE GENOMIC DNA]</scope>
    <source>
        <strain evidence="3">z29</strain>
    </source>
</reference>
<gene>
    <name evidence="2" type="ORF">C6N40_01365</name>
</gene>
<dbReference type="InterPro" id="IPR029024">
    <property type="entry name" value="TerB-like"/>
</dbReference>
<feature type="region of interest" description="Disordered" evidence="1">
    <location>
        <begin position="64"/>
        <end position="97"/>
    </location>
</feature>
<dbReference type="Gene3D" id="1.10.3680.10">
    <property type="entry name" value="TerB-like"/>
    <property type="match status" value="1"/>
</dbReference>
<name>A0A2P6MCU7_9GAMM</name>
<dbReference type="InterPro" id="IPR007486">
    <property type="entry name" value="YebE"/>
</dbReference>
<dbReference type="AlphaFoldDB" id="A0A2P6MCU7"/>
<evidence type="ECO:0008006" key="4">
    <source>
        <dbReference type="Google" id="ProtNLM"/>
    </source>
</evidence>
<sequence length="216" mass="22289">MFNAERLLGQLMGQALGGQLGGSRKRRKQSFGIPGLGGGGKAAVGLGLLGVAMAAYEHYQQKSPAAAPQPLSGPGAAVPPPPPPGVAAPPPPPPAADVALRTEQAMHLLRAMITAAHADGLIDGDERGALLDRARAAGLDPEELEALEAEIRAPFTLEQLVARTPRALRAETYGAALVAITADTAEERAFLDRLAGELGLDEAGRREVHARLGLDS</sequence>
<evidence type="ECO:0000313" key="3">
    <source>
        <dbReference type="Proteomes" id="UP000241736"/>
    </source>
</evidence>
<dbReference type="Proteomes" id="UP000241736">
    <property type="component" value="Unassembled WGS sequence"/>
</dbReference>
<proteinExistence type="predicted"/>
<organism evidence="2 3">
    <name type="scientific">Arenimonas caeni</name>
    <dbReference type="NCBI Taxonomy" id="2058085"/>
    <lineage>
        <taxon>Bacteria</taxon>
        <taxon>Pseudomonadati</taxon>
        <taxon>Pseudomonadota</taxon>
        <taxon>Gammaproteobacteria</taxon>
        <taxon>Lysobacterales</taxon>
        <taxon>Lysobacteraceae</taxon>
        <taxon>Arenimonas</taxon>
    </lineage>
</organism>
<protein>
    <recommendedName>
        <fullName evidence="4">DUF533 domain-containing protein</fullName>
    </recommendedName>
</protein>
<comment type="caution">
    <text evidence="2">The sequence shown here is derived from an EMBL/GenBank/DDBJ whole genome shotgun (WGS) entry which is preliminary data.</text>
</comment>
<accession>A0A2P6MCU7</accession>
<dbReference type="Pfam" id="PF04391">
    <property type="entry name" value="DUF533"/>
    <property type="match status" value="1"/>
</dbReference>
<keyword evidence="3" id="KW-1185">Reference proteome</keyword>
<feature type="compositionally biased region" description="Pro residues" evidence="1">
    <location>
        <begin position="77"/>
        <end position="95"/>
    </location>
</feature>
<evidence type="ECO:0000256" key="1">
    <source>
        <dbReference type="SAM" id="MobiDB-lite"/>
    </source>
</evidence>
<dbReference type="EMBL" id="PVLF01000001">
    <property type="protein sequence ID" value="PRH83817.1"/>
    <property type="molecule type" value="Genomic_DNA"/>
</dbReference>
<dbReference type="OrthoDB" id="5459344at2"/>
<dbReference type="SUPFAM" id="SSF158682">
    <property type="entry name" value="TerB-like"/>
    <property type="match status" value="1"/>
</dbReference>
<evidence type="ECO:0000313" key="2">
    <source>
        <dbReference type="EMBL" id="PRH83817.1"/>
    </source>
</evidence>
<dbReference type="RefSeq" id="WP_106989204.1">
    <property type="nucleotide sequence ID" value="NZ_JAVEVW010000011.1"/>
</dbReference>